<dbReference type="SUPFAM" id="SSF101744">
    <property type="entry name" value="Rof/RNase P subunit-like"/>
    <property type="match status" value="1"/>
</dbReference>
<dbReference type="PANTHER" id="PTHR13348:SF0">
    <property type="entry name" value="RIBONUCLEASE P PROTEIN SUBUNIT P29"/>
    <property type="match status" value="1"/>
</dbReference>
<evidence type="ECO:0000313" key="9">
    <source>
        <dbReference type="EMBL" id="GMK58903.1"/>
    </source>
</evidence>
<dbReference type="GO" id="GO:0004519">
    <property type="term" value="F:endonuclease activity"/>
    <property type="evidence" value="ECO:0007669"/>
    <property type="project" value="UniProtKB-KW"/>
</dbReference>
<sequence>MSRVGTPSGPSGAATPTSGAATPVTTDLYRPLAAQIQRTVNPSASSTPSLASLLGLDATTYSARLSGKNLLLTDIPSAGSALVTGRKKNQGDPKALAETKAAQAAVVSERRKRGLGSVRKARAVTGKETRIEYAALVPLHYLHCRYMAQLLSLPACPTIRPIPSPEVPASHSPALLPGLSPEGLQSKLVKADLTGAKLRVRAARNASLSDVTGLVVEETAGSFRLLSQDGRVRVVPKDGAQFTLSFPVYAPPEESEGVVPDYAAFVAQCPAIEVDILGSSFAFRSGDRAGRKFRPAQGWGGSGWAEEWVHGEWSFLNGLDKAKPYSSSKARKRGKSRRKDPLVQGSIQVV</sequence>
<evidence type="ECO:0000256" key="3">
    <source>
        <dbReference type="ARBA" id="ARBA00022490"/>
    </source>
</evidence>
<dbReference type="Pfam" id="PF01868">
    <property type="entry name" value="RNase_P-MRP_p29"/>
    <property type="match status" value="1"/>
</dbReference>
<comment type="similarity">
    <text evidence="2">Belongs to the eukaryotic/archaeal RNase P protein component 1 family.</text>
</comment>
<organism evidence="9 10">
    <name type="scientific">Cutaneotrichosporon spelunceum</name>
    <dbReference type="NCBI Taxonomy" id="1672016"/>
    <lineage>
        <taxon>Eukaryota</taxon>
        <taxon>Fungi</taxon>
        <taxon>Dikarya</taxon>
        <taxon>Basidiomycota</taxon>
        <taxon>Agaricomycotina</taxon>
        <taxon>Tremellomycetes</taxon>
        <taxon>Trichosporonales</taxon>
        <taxon>Trichosporonaceae</taxon>
        <taxon>Cutaneotrichosporon</taxon>
    </lineage>
</organism>
<dbReference type="SMART" id="SM00538">
    <property type="entry name" value="POP4"/>
    <property type="match status" value="1"/>
</dbReference>
<dbReference type="InterPro" id="IPR036980">
    <property type="entry name" value="RNase_P/MRP_Rpp29_sf"/>
</dbReference>
<dbReference type="GO" id="GO:0016787">
    <property type="term" value="F:hydrolase activity"/>
    <property type="evidence" value="ECO:0007669"/>
    <property type="project" value="UniProtKB-KW"/>
</dbReference>
<comment type="subcellular location">
    <subcellularLocation>
        <location evidence="1">Nucleus</location>
    </subcellularLocation>
</comment>
<accession>A0AAD3TXU5</accession>
<dbReference type="GO" id="GO:0005634">
    <property type="term" value="C:nucleus"/>
    <property type="evidence" value="ECO:0007669"/>
    <property type="project" value="UniProtKB-SubCell"/>
</dbReference>
<name>A0AAD3TXU5_9TREE</name>
<feature type="region of interest" description="Disordered" evidence="8">
    <location>
        <begin position="1"/>
        <end position="24"/>
    </location>
</feature>
<dbReference type="EMBL" id="BTCM01000006">
    <property type="protein sequence ID" value="GMK58903.1"/>
    <property type="molecule type" value="Genomic_DNA"/>
</dbReference>
<feature type="compositionally biased region" description="Basic residues" evidence="8">
    <location>
        <begin position="329"/>
        <end position="338"/>
    </location>
</feature>
<dbReference type="InterPro" id="IPR002730">
    <property type="entry name" value="Rpp29/RNP1"/>
</dbReference>
<dbReference type="GO" id="GO:0001682">
    <property type="term" value="P:tRNA 5'-leader removal"/>
    <property type="evidence" value="ECO:0007669"/>
    <property type="project" value="InterPro"/>
</dbReference>
<evidence type="ECO:0000256" key="8">
    <source>
        <dbReference type="SAM" id="MobiDB-lite"/>
    </source>
</evidence>
<evidence type="ECO:0000313" key="10">
    <source>
        <dbReference type="Proteomes" id="UP001222932"/>
    </source>
</evidence>
<reference evidence="9" key="2">
    <citation type="submission" date="2023-06" db="EMBL/GenBank/DDBJ databases">
        <authorList>
            <person name="Kobayashi Y."/>
            <person name="Kayamori A."/>
            <person name="Aoki K."/>
            <person name="Shiwa Y."/>
            <person name="Fujita N."/>
            <person name="Sugita T."/>
            <person name="Iwasaki W."/>
            <person name="Tanaka N."/>
            <person name="Takashima M."/>
        </authorList>
    </citation>
    <scope>NUCLEOTIDE SEQUENCE</scope>
    <source>
        <strain evidence="9">HIS016</strain>
    </source>
</reference>
<evidence type="ECO:0000256" key="4">
    <source>
        <dbReference type="ARBA" id="ARBA00022694"/>
    </source>
</evidence>
<keyword evidence="4" id="KW-0819">tRNA processing</keyword>
<keyword evidence="10" id="KW-1185">Reference proteome</keyword>
<dbReference type="InterPro" id="IPR023538">
    <property type="entry name" value="RNP1"/>
</dbReference>
<protein>
    <submittedName>
        <fullName evidence="9">Uncharacterized protein</fullName>
    </submittedName>
</protein>
<dbReference type="AlphaFoldDB" id="A0AAD3TXU5"/>
<keyword evidence="7" id="KW-0378">Hydrolase</keyword>
<dbReference type="InterPro" id="IPR016848">
    <property type="entry name" value="RNase_P/MRP_Rpp29-subunit"/>
</dbReference>
<dbReference type="GO" id="GO:0006364">
    <property type="term" value="P:rRNA processing"/>
    <property type="evidence" value="ECO:0007669"/>
    <property type="project" value="TreeGrafter"/>
</dbReference>
<comment type="caution">
    <text evidence="9">The sequence shown here is derived from an EMBL/GenBank/DDBJ whole genome shotgun (WGS) entry which is preliminary data.</text>
</comment>
<dbReference type="InterPro" id="IPR023534">
    <property type="entry name" value="Rof/RNase_P-like"/>
</dbReference>
<keyword evidence="3" id="KW-0963">Cytoplasm</keyword>
<gene>
    <name evidence="9" type="ORF">CspeluHIS016_0603450</name>
</gene>
<dbReference type="HAMAP" id="MF_00754">
    <property type="entry name" value="RNase_P_1"/>
    <property type="match status" value="1"/>
</dbReference>
<proteinExistence type="inferred from homology"/>
<feature type="region of interest" description="Disordered" evidence="8">
    <location>
        <begin position="320"/>
        <end position="350"/>
    </location>
</feature>
<feature type="compositionally biased region" description="Low complexity" evidence="8">
    <location>
        <begin position="1"/>
        <end position="23"/>
    </location>
</feature>
<reference evidence="9" key="1">
    <citation type="journal article" date="2023" name="BMC Genomics">
        <title>Chromosome-level genome assemblies of Cutaneotrichosporon spp. (Trichosporonales, Basidiomycota) reveal imbalanced evolution between nucleotide sequences and chromosome synteny.</title>
        <authorList>
            <person name="Kobayashi Y."/>
            <person name="Kayamori A."/>
            <person name="Aoki K."/>
            <person name="Shiwa Y."/>
            <person name="Matsutani M."/>
            <person name="Fujita N."/>
            <person name="Sugita T."/>
            <person name="Iwasaki W."/>
            <person name="Tanaka N."/>
            <person name="Takashima M."/>
        </authorList>
    </citation>
    <scope>NUCLEOTIDE SEQUENCE</scope>
    <source>
        <strain evidence="9">HIS016</strain>
    </source>
</reference>
<evidence type="ECO:0000256" key="7">
    <source>
        <dbReference type="ARBA" id="ARBA00022801"/>
    </source>
</evidence>
<evidence type="ECO:0000256" key="6">
    <source>
        <dbReference type="ARBA" id="ARBA00022759"/>
    </source>
</evidence>
<dbReference type="Proteomes" id="UP001222932">
    <property type="component" value="Unassembled WGS sequence"/>
</dbReference>
<evidence type="ECO:0000256" key="1">
    <source>
        <dbReference type="ARBA" id="ARBA00004123"/>
    </source>
</evidence>
<evidence type="ECO:0000256" key="2">
    <source>
        <dbReference type="ARBA" id="ARBA00006181"/>
    </source>
</evidence>
<dbReference type="Gene3D" id="2.30.30.210">
    <property type="entry name" value="Ribonuclease P/MRP, subunit p29"/>
    <property type="match status" value="1"/>
</dbReference>
<keyword evidence="6" id="KW-0255">Endonuclease</keyword>
<keyword evidence="5" id="KW-0540">Nuclease</keyword>
<dbReference type="PANTHER" id="PTHR13348">
    <property type="entry name" value="RIBONUCLEASE P SUBUNIT P29"/>
    <property type="match status" value="1"/>
</dbReference>
<dbReference type="GO" id="GO:0033204">
    <property type="term" value="F:ribonuclease P RNA binding"/>
    <property type="evidence" value="ECO:0007669"/>
    <property type="project" value="InterPro"/>
</dbReference>
<evidence type="ECO:0000256" key="5">
    <source>
        <dbReference type="ARBA" id="ARBA00022722"/>
    </source>
</evidence>
<dbReference type="GO" id="GO:0030677">
    <property type="term" value="C:ribonuclease P complex"/>
    <property type="evidence" value="ECO:0007669"/>
    <property type="project" value="InterPro"/>
</dbReference>
<dbReference type="GO" id="GO:0000172">
    <property type="term" value="C:ribonuclease MRP complex"/>
    <property type="evidence" value="ECO:0007669"/>
    <property type="project" value="InterPro"/>
</dbReference>